<keyword evidence="2" id="KW-0472">Membrane</keyword>
<protein>
    <submittedName>
        <fullName evidence="3">Uncharacterized protein</fullName>
    </submittedName>
</protein>
<sequence>MKVFQEGYGSDQKRTVGERRKELRRHDGVKTFLHLMLSLIPLSAAAVGLTRSMSRSKWVVCTAL</sequence>
<feature type="region of interest" description="Disordered" evidence="1">
    <location>
        <begin position="1"/>
        <end position="21"/>
    </location>
</feature>
<evidence type="ECO:0000256" key="1">
    <source>
        <dbReference type="SAM" id="MobiDB-lite"/>
    </source>
</evidence>
<feature type="compositionally biased region" description="Basic and acidic residues" evidence="1">
    <location>
        <begin position="11"/>
        <end position="21"/>
    </location>
</feature>
<proteinExistence type="predicted"/>
<geneLocation type="plasmid" evidence="3 4">
    <name>pBRH01</name>
</geneLocation>
<accession>E5AUN5</accession>
<dbReference type="EMBL" id="FR687360">
    <property type="protein sequence ID" value="CBW76809.1"/>
    <property type="molecule type" value="Genomic_DNA"/>
</dbReference>
<evidence type="ECO:0000313" key="3">
    <source>
        <dbReference type="EMBL" id="CBW76809.1"/>
    </source>
</evidence>
<evidence type="ECO:0000313" key="4">
    <source>
        <dbReference type="Proteomes" id="UP000007437"/>
    </source>
</evidence>
<dbReference type="Proteomes" id="UP000007437">
    <property type="component" value="Plasmid pBRH01"/>
</dbReference>
<dbReference type="HOGENOM" id="CLU_2859166_0_0_4"/>
<keyword evidence="2" id="KW-0812">Transmembrane</keyword>
<keyword evidence="2" id="KW-1133">Transmembrane helix</keyword>
<dbReference type="KEGG" id="brh:RBRH_04259"/>
<dbReference type="AlphaFoldDB" id="E5AUN5"/>
<name>E5AUN5_MYCRK</name>
<keyword evidence="3" id="KW-0614">Plasmid</keyword>
<gene>
    <name evidence="3" type="ordered locus">RBRH_04259</name>
</gene>
<feature type="transmembrane region" description="Helical" evidence="2">
    <location>
        <begin position="31"/>
        <end position="49"/>
    </location>
</feature>
<evidence type="ECO:0000256" key="2">
    <source>
        <dbReference type="SAM" id="Phobius"/>
    </source>
</evidence>
<reference evidence="3 4" key="1">
    <citation type="journal article" date="2011" name="J. Bacteriol.">
        <title>Complete genome sequence of Burkholderia rhizoxinica, an endosymbiont of Rhizopus microsporus.</title>
        <authorList>
            <person name="Lackner G."/>
            <person name="Moebius N."/>
            <person name="Partida-Martinez L."/>
            <person name="Hertweck C."/>
        </authorList>
    </citation>
    <scope>NUCLEOTIDE SEQUENCE [LARGE SCALE GENOMIC DNA]</scope>
    <source>
        <strain evidence="4">DSM 19002 / CIP 109453 / HKI 454</strain>
        <plasmid evidence="3 4">pBRH01</plasmid>
    </source>
</reference>
<organism evidence="3 4">
    <name type="scientific">Mycetohabitans rhizoxinica (strain DSM 19002 / CIP 109453 / HKI 454)</name>
    <name type="common">Paraburkholderia rhizoxinica</name>
    <dbReference type="NCBI Taxonomy" id="882378"/>
    <lineage>
        <taxon>Bacteria</taxon>
        <taxon>Pseudomonadati</taxon>
        <taxon>Pseudomonadota</taxon>
        <taxon>Betaproteobacteria</taxon>
        <taxon>Burkholderiales</taxon>
        <taxon>Burkholderiaceae</taxon>
        <taxon>Mycetohabitans</taxon>
    </lineage>
</organism>